<evidence type="ECO:0000256" key="2">
    <source>
        <dbReference type="SAM" id="MobiDB-lite"/>
    </source>
</evidence>
<comment type="similarity">
    <text evidence="1">Belongs to the bacterial solute-binding protein 1 family.</text>
</comment>
<gene>
    <name evidence="4" type="ORF">CGZ92_11685</name>
</gene>
<evidence type="ECO:0000313" key="4">
    <source>
        <dbReference type="EMBL" id="OYN85116.1"/>
    </source>
</evidence>
<comment type="caution">
    <text evidence="4">The sequence shown here is derived from an EMBL/GenBank/DDBJ whole genome shotgun (WGS) entry which is preliminary data.</text>
</comment>
<dbReference type="Gene3D" id="3.40.190.10">
    <property type="entry name" value="Periplasmic binding protein-like II"/>
    <property type="match status" value="1"/>
</dbReference>
<dbReference type="PANTHER" id="PTHR43649:SF31">
    <property type="entry name" value="SN-GLYCEROL-3-PHOSPHATE-BINDING PERIPLASMIC PROTEIN UGPB"/>
    <property type="match status" value="1"/>
</dbReference>
<protein>
    <recommendedName>
        <fullName evidence="6">Extracellular solute-binding protein</fullName>
    </recommendedName>
</protein>
<evidence type="ECO:0008006" key="6">
    <source>
        <dbReference type="Google" id="ProtNLM"/>
    </source>
</evidence>
<dbReference type="InterPro" id="IPR050490">
    <property type="entry name" value="Bact_solute-bd_prot1"/>
</dbReference>
<keyword evidence="3" id="KW-0732">Signal</keyword>
<reference evidence="4 5" key="1">
    <citation type="submission" date="2017-07" db="EMBL/GenBank/DDBJ databases">
        <title>Draft whole genome sequences of clinical Proprionibacteriaceae strains.</title>
        <authorList>
            <person name="Bernier A.-M."/>
            <person name="Bernard K."/>
            <person name="Domingo M.-C."/>
        </authorList>
    </citation>
    <scope>NUCLEOTIDE SEQUENCE [LARGE SCALE GENOMIC DNA]</scope>
    <source>
        <strain evidence="4 5">NML 160184</strain>
    </source>
</reference>
<name>A0A255E0U7_9ACTN</name>
<feature type="chain" id="PRO_5013327440" description="Extracellular solute-binding protein" evidence="3">
    <location>
        <begin position="21"/>
        <end position="547"/>
    </location>
</feature>
<dbReference type="PROSITE" id="PS51318">
    <property type="entry name" value="TAT"/>
    <property type="match status" value="1"/>
</dbReference>
<feature type="compositionally biased region" description="Gly residues" evidence="2">
    <location>
        <begin position="36"/>
        <end position="46"/>
    </location>
</feature>
<dbReference type="EMBL" id="NMVI01000026">
    <property type="protein sequence ID" value="OYN85116.1"/>
    <property type="molecule type" value="Genomic_DNA"/>
</dbReference>
<dbReference type="RefSeq" id="WP_094451564.1">
    <property type="nucleotide sequence ID" value="NZ_NMVI01000026.1"/>
</dbReference>
<sequence length="547" mass="59057">MTVNLSRRSVLAGAAGVAAAATLAACSNDNGAGGGGGGNQGGGGSNTEGLEMPTRVPFDKVTPDLPGDDDLQIPDGYYNFPEPVKFLTEPLPAIEPISYLAQGNPPSVAFDRNQRYAAINEQLNTTVNFTFGGSGNDYNSRFQVMLASGDLPDLVMMASVPQMPQVLDRLFTDLTPYLSGDNIAQFPGLAAQPSNSWKVPTLNGKIWGVPMPRPSAGNIITVRTDEFEARGVPNWEISNGDDLFDMFKELSRPAEGKFAVGGDPAAWLLPQIAQMMGAPNVWSLDGDKFVSVYETEEYAAAIEKTKEFWDADTCHPNSFTEPTNNAPWFKGGVNATYIQGFAGWTYYVQNNPFPMDVVRMKSWDGGDYQSWMGAPAYGAYIGIPKTDETRLQELLAVLNVMASPFGTEEMLINYYGVEGVHYEMDDNGNPIGNQLAVDEYTAAFTYMGVPYSANLYTPGEAELTDTQAEYLQTVQPLAVENPADGLYSEAAATDGAAAQRDLLDAIREIIQGRRDMSTWENAVSDYMSAAGTKAAEQLAAAYQEANA</sequence>
<evidence type="ECO:0000313" key="5">
    <source>
        <dbReference type="Proteomes" id="UP000216533"/>
    </source>
</evidence>
<evidence type="ECO:0000256" key="1">
    <source>
        <dbReference type="ARBA" id="ARBA00008520"/>
    </source>
</evidence>
<dbReference type="PANTHER" id="PTHR43649">
    <property type="entry name" value="ARABINOSE-BINDING PROTEIN-RELATED"/>
    <property type="match status" value="1"/>
</dbReference>
<evidence type="ECO:0000256" key="3">
    <source>
        <dbReference type="SAM" id="SignalP"/>
    </source>
</evidence>
<dbReference type="InterPro" id="IPR006311">
    <property type="entry name" value="TAT_signal"/>
</dbReference>
<proteinExistence type="inferred from homology"/>
<organism evidence="4 5">
    <name type="scientific">Parenemella sanctibonifatiensis</name>
    <dbReference type="NCBI Taxonomy" id="2016505"/>
    <lineage>
        <taxon>Bacteria</taxon>
        <taxon>Bacillati</taxon>
        <taxon>Actinomycetota</taxon>
        <taxon>Actinomycetes</taxon>
        <taxon>Propionibacteriales</taxon>
        <taxon>Propionibacteriaceae</taxon>
        <taxon>Parenemella</taxon>
    </lineage>
</organism>
<accession>A0A255E0U7</accession>
<dbReference type="SUPFAM" id="SSF53850">
    <property type="entry name" value="Periplasmic binding protein-like II"/>
    <property type="match status" value="1"/>
</dbReference>
<dbReference type="Proteomes" id="UP000216533">
    <property type="component" value="Unassembled WGS sequence"/>
</dbReference>
<dbReference type="AlphaFoldDB" id="A0A255E0U7"/>
<dbReference type="PROSITE" id="PS51257">
    <property type="entry name" value="PROKAR_LIPOPROTEIN"/>
    <property type="match status" value="1"/>
</dbReference>
<feature type="signal peptide" evidence="3">
    <location>
        <begin position="1"/>
        <end position="20"/>
    </location>
</feature>
<feature type="region of interest" description="Disordered" evidence="2">
    <location>
        <begin position="36"/>
        <end position="67"/>
    </location>
</feature>